<feature type="transmembrane region" description="Helical" evidence="11">
    <location>
        <begin position="283"/>
        <end position="305"/>
    </location>
</feature>
<dbReference type="OrthoDB" id="9784538at2"/>
<comment type="caution">
    <text evidence="12">The sequence shown here is derived from an EMBL/GenBank/DDBJ whole genome shotgun (WGS) entry which is preliminary data.</text>
</comment>
<dbReference type="Proteomes" id="UP000289411">
    <property type="component" value="Unassembled WGS sequence"/>
</dbReference>
<sequence length="328" mass="33248">MSAAAARSPAASRPSWRERRELVLVAVTAASAGVVGLVNPGFLTFENLRFVALNSVVLSIVALGQTLVIAMRGIDLSVAPLMGLSAMVCGLLAQSHGLPLWGAVGIALALGLALGTLNGVLVAALNIPPIITTLGTYSLFGGLTFLYSDGTQVDQVPPAYAAFGNAGPLGLPVPTPVLVLVLVTAACWFALNHSRFGRAVLAVGNNAAAAYNAGLRVTAIRIQVYALSGLLACFSGLVFVCYTGSATVTTGTGDHVELQSIAVALVGGTLIAGGRANVVGTVLASLFLSTVLTALVFLQVPPIWYSAGEGLMILVAVRGGTRRAGGTA</sequence>
<keyword evidence="3" id="KW-0813">Transport</keyword>
<evidence type="ECO:0000256" key="2">
    <source>
        <dbReference type="ARBA" id="ARBA00011262"/>
    </source>
</evidence>
<feature type="transmembrane region" description="Helical" evidence="11">
    <location>
        <begin position="258"/>
        <end position="276"/>
    </location>
</feature>
<evidence type="ECO:0000256" key="9">
    <source>
        <dbReference type="ARBA" id="ARBA00025439"/>
    </source>
</evidence>
<evidence type="ECO:0000256" key="6">
    <source>
        <dbReference type="ARBA" id="ARBA00022692"/>
    </source>
</evidence>
<dbReference type="Pfam" id="PF02653">
    <property type="entry name" value="BPD_transp_2"/>
    <property type="match status" value="1"/>
</dbReference>
<dbReference type="PANTHER" id="PTHR32196:SF29">
    <property type="entry name" value="AUTOINDUCER 2 IMPORT SYSTEM PERMEASE PROTEIN LSRC"/>
    <property type="match status" value="1"/>
</dbReference>
<name>A0A4Q2R9Y5_9HYPH</name>
<evidence type="ECO:0000256" key="10">
    <source>
        <dbReference type="ARBA" id="ARBA00039382"/>
    </source>
</evidence>
<keyword evidence="7 11" id="KW-1133">Transmembrane helix</keyword>
<gene>
    <name evidence="12" type="ORF">D3272_21960</name>
</gene>
<keyword evidence="5" id="KW-0997">Cell inner membrane</keyword>
<feature type="transmembrane region" description="Helical" evidence="11">
    <location>
        <begin position="168"/>
        <end position="191"/>
    </location>
</feature>
<feature type="transmembrane region" description="Helical" evidence="11">
    <location>
        <begin position="100"/>
        <end position="123"/>
    </location>
</feature>
<comment type="function">
    <text evidence="9">Part of the ABC transporter complex LsrABCD involved in autoinducer 2 (AI-2) import. Probably responsible for the translocation of the substrate across the membrane.</text>
</comment>
<feature type="transmembrane region" description="Helical" evidence="11">
    <location>
        <begin position="224"/>
        <end position="246"/>
    </location>
</feature>
<reference evidence="12 13" key="1">
    <citation type="submission" date="2018-09" db="EMBL/GenBank/DDBJ databases">
        <authorList>
            <person name="Grouzdev D.S."/>
            <person name="Krutkina M.S."/>
        </authorList>
    </citation>
    <scope>NUCLEOTIDE SEQUENCE [LARGE SCALE GENOMIC DNA]</scope>
    <source>
        <strain evidence="12 13">RmlP001</strain>
    </source>
</reference>
<evidence type="ECO:0000256" key="5">
    <source>
        <dbReference type="ARBA" id="ARBA00022519"/>
    </source>
</evidence>
<reference evidence="12 13" key="2">
    <citation type="submission" date="2019-02" db="EMBL/GenBank/DDBJ databases">
        <title>'Lichenibacterium ramalinii' gen. nov. sp. nov., 'Lichenibacterium minor' gen. nov. sp. nov.</title>
        <authorList>
            <person name="Pankratov T."/>
        </authorList>
    </citation>
    <scope>NUCLEOTIDE SEQUENCE [LARGE SCALE GENOMIC DNA]</scope>
    <source>
        <strain evidence="12 13">RmlP001</strain>
    </source>
</reference>
<evidence type="ECO:0000256" key="7">
    <source>
        <dbReference type="ARBA" id="ARBA00022989"/>
    </source>
</evidence>
<dbReference type="RefSeq" id="WP_129221355.1">
    <property type="nucleotide sequence ID" value="NZ_QYBC01000021.1"/>
</dbReference>
<feature type="transmembrane region" description="Helical" evidence="11">
    <location>
        <begin position="130"/>
        <end position="148"/>
    </location>
</feature>
<evidence type="ECO:0000256" key="4">
    <source>
        <dbReference type="ARBA" id="ARBA00022475"/>
    </source>
</evidence>
<evidence type="ECO:0000313" key="12">
    <source>
        <dbReference type="EMBL" id="RYB02344.1"/>
    </source>
</evidence>
<evidence type="ECO:0000256" key="8">
    <source>
        <dbReference type="ARBA" id="ARBA00023136"/>
    </source>
</evidence>
<keyword evidence="6 11" id="KW-0812">Transmembrane</keyword>
<accession>A0A4Q2R9Y5</accession>
<organism evidence="12 13">
    <name type="scientific">Lichenibacterium ramalinae</name>
    <dbReference type="NCBI Taxonomy" id="2316527"/>
    <lineage>
        <taxon>Bacteria</taxon>
        <taxon>Pseudomonadati</taxon>
        <taxon>Pseudomonadota</taxon>
        <taxon>Alphaproteobacteria</taxon>
        <taxon>Hyphomicrobiales</taxon>
        <taxon>Lichenihabitantaceae</taxon>
        <taxon>Lichenibacterium</taxon>
    </lineage>
</organism>
<evidence type="ECO:0000256" key="11">
    <source>
        <dbReference type="SAM" id="Phobius"/>
    </source>
</evidence>
<comment type="subcellular location">
    <subcellularLocation>
        <location evidence="1">Cell membrane</location>
        <topology evidence="1">Multi-pass membrane protein</topology>
    </subcellularLocation>
</comment>
<protein>
    <recommendedName>
        <fullName evidence="10">Autoinducer 2 import system permease protein LsrC</fullName>
    </recommendedName>
</protein>
<feature type="transmembrane region" description="Helical" evidence="11">
    <location>
        <begin position="48"/>
        <end position="69"/>
    </location>
</feature>
<keyword evidence="13" id="KW-1185">Reference proteome</keyword>
<comment type="subunit">
    <text evidence="2">The complex is composed of two ATP-binding proteins (LsrA), two transmembrane proteins (LsrC and LsrD) and a solute-binding protein (LsrB).</text>
</comment>
<proteinExistence type="predicted"/>
<dbReference type="AlphaFoldDB" id="A0A4Q2R9Y5"/>
<dbReference type="PANTHER" id="PTHR32196">
    <property type="entry name" value="ABC TRANSPORTER PERMEASE PROTEIN YPHD-RELATED-RELATED"/>
    <property type="match status" value="1"/>
</dbReference>
<dbReference type="EMBL" id="QYBC01000021">
    <property type="protein sequence ID" value="RYB02344.1"/>
    <property type="molecule type" value="Genomic_DNA"/>
</dbReference>
<dbReference type="GO" id="GO:0022857">
    <property type="term" value="F:transmembrane transporter activity"/>
    <property type="evidence" value="ECO:0007669"/>
    <property type="project" value="InterPro"/>
</dbReference>
<keyword evidence="8 11" id="KW-0472">Membrane</keyword>
<dbReference type="CDD" id="cd06579">
    <property type="entry name" value="TM_PBP1_transp_AraH_like"/>
    <property type="match status" value="1"/>
</dbReference>
<dbReference type="GO" id="GO:0005886">
    <property type="term" value="C:plasma membrane"/>
    <property type="evidence" value="ECO:0007669"/>
    <property type="project" value="UniProtKB-SubCell"/>
</dbReference>
<evidence type="ECO:0000256" key="1">
    <source>
        <dbReference type="ARBA" id="ARBA00004651"/>
    </source>
</evidence>
<dbReference type="InterPro" id="IPR001851">
    <property type="entry name" value="ABC_transp_permease"/>
</dbReference>
<evidence type="ECO:0000256" key="3">
    <source>
        <dbReference type="ARBA" id="ARBA00022448"/>
    </source>
</evidence>
<feature type="transmembrane region" description="Helical" evidence="11">
    <location>
        <begin position="22"/>
        <end position="42"/>
    </location>
</feature>
<keyword evidence="4" id="KW-1003">Cell membrane</keyword>
<evidence type="ECO:0000313" key="13">
    <source>
        <dbReference type="Proteomes" id="UP000289411"/>
    </source>
</evidence>
<feature type="transmembrane region" description="Helical" evidence="11">
    <location>
        <begin position="76"/>
        <end position="94"/>
    </location>
</feature>